<accession>A0A4P7XIU0</accession>
<dbReference type="GO" id="GO:0044550">
    <property type="term" value="P:secondary metabolite biosynthetic process"/>
    <property type="evidence" value="ECO:0007669"/>
    <property type="project" value="TreeGrafter"/>
</dbReference>
<keyword evidence="2" id="KW-0012">Acyltransferase</keyword>
<feature type="domain" description="Beta-ketoacyl-[acyl-carrier-protein] synthase III N-terminal" evidence="4">
    <location>
        <begin position="150"/>
        <end position="217"/>
    </location>
</feature>
<dbReference type="Pfam" id="PF08545">
    <property type="entry name" value="ACP_syn_III"/>
    <property type="match status" value="1"/>
</dbReference>
<dbReference type="AlphaFoldDB" id="A0A4P7XIU0"/>
<dbReference type="PANTHER" id="PTHR34069">
    <property type="entry name" value="3-OXOACYL-[ACYL-CARRIER-PROTEIN] SYNTHASE 3"/>
    <property type="match status" value="1"/>
</dbReference>
<dbReference type="InterPro" id="IPR013747">
    <property type="entry name" value="ACP_syn_III_C"/>
</dbReference>
<name>A0A4P7XIU0_9ALTE</name>
<keyword evidence="1" id="KW-0808">Transferase</keyword>
<dbReference type="NCBIfam" id="NF005703">
    <property type="entry name" value="PRK07515.1"/>
    <property type="match status" value="1"/>
</dbReference>
<evidence type="ECO:0000256" key="1">
    <source>
        <dbReference type="ARBA" id="ARBA00022679"/>
    </source>
</evidence>
<dbReference type="GO" id="GO:0004315">
    <property type="term" value="F:3-oxoacyl-[acyl-carrier-protein] synthase activity"/>
    <property type="evidence" value="ECO:0007669"/>
    <property type="project" value="InterPro"/>
</dbReference>
<evidence type="ECO:0000313" key="5">
    <source>
        <dbReference type="EMBL" id="QCF26242.1"/>
    </source>
</evidence>
<dbReference type="OrthoDB" id="4336181at2"/>
<dbReference type="KEGG" id="hmi:soil367_10030"/>
<gene>
    <name evidence="5" type="ORF">soil367_10030</name>
</gene>
<evidence type="ECO:0000313" key="6">
    <source>
        <dbReference type="Proteomes" id="UP000298049"/>
    </source>
</evidence>
<dbReference type="SUPFAM" id="SSF53901">
    <property type="entry name" value="Thiolase-like"/>
    <property type="match status" value="1"/>
</dbReference>
<dbReference type="EMBL" id="CP031093">
    <property type="protein sequence ID" value="QCF26242.1"/>
    <property type="molecule type" value="Genomic_DNA"/>
</dbReference>
<dbReference type="GO" id="GO:0006633">
    <property type="term" value="P:fatty acid biosynthetic process"/>
    <property type="evidence" value="ECO:0007669"/>
    <property type="project" value="InterPro"/>
</dbReference>
<evidence type="ECO:0000256" key="2">
    <source>
        <dbReference type="ARBA" id="ARBA00023315"/>
    </source>
</evidence>
<proteinExistence type="predicted"/>
<dbReference type="InterPro" id="IPR013751">
    <property type="entry name" value="ACP_syn_III_N"/>
</dbReference>
<evidence type="ECO:0000259" key="4">
    <source>
        <dbReference type="Pfam" id="PF08545"/>
    </source>
</evidence>
<dbReference type="Gene3D" id="3.40.47.10">
    <property type="match status" value="2"/>
</dbReference>
<protein>
    <submittedName>
        <fullName evidence="5">Beta-ketoacyl-ACP synthase III</fullName>
    </submittedName>
</protein>
<dbReference type="Proteomes" id="UP000298049">
    <property type="component" value="Chromosome"/>
</dbReference>
<dbReference type="RefSeq" id="WP_136548963.1">
    <property type="nucleotide sequence ID" value="NZ_CP031093.1"/>
</dbReference>
<evidence type="ECO:0000259" key="3">
    <source>
        <dbReference type="Pfam" id="PF08541"/>
    </source>
</evidence>
<reference evidence="5 6" key="1">
    <citation type="submission" date="2018-07" db="EMBL/GenBank/DDBJ databases">
        <title>Marsedoiliclastica nanhaica gen. nov. sp. nov., a novel marine hydrocarbonoclastic bacterium isolated from an in-situ enriched hydrocarbon-degrading consortium in deep-sea sediment.</title>
        <authorList>
            <person name="Dong C."/>
            <person name="Ma T."/>
            <person name="Liu R."/>
            <person name="Shao Z."/>
        </authorList>
    </citation>
    <scope>NUCLEOTIDE SEQUENCE [LARGE SCALE GENOMIC DNA]</scope>
    <source>
        <strain evidence="6">soil36-7</strain>
    </source>
</reference>
<dbReference type="PANTHER" id="PTHR34069:SF2">
    <property type="entry name" value="BETA-KETOACYL-[ACYL-CARRIER-PROTEIN] SYNTHASE III"/>
    <property type="match status" value="1"/>
</dbReference>
<organism evidence="5 6">
    <name type="scientific">Hydrocarboniclastica marina</name>
    <dbReference type="NCBI Taxonomy" id="2259620"/>
    <lineage>
        <taxon>Bacteria</taxon>
        <taxon>Pseudomonadati</taxon>
        <taxon>Pseudomonadota</taxon>
        <taxon>Gammaproteobacteria</taxon>
        <taxon>Alteromonadales</taxon>
        <taxon>Alteromonadaceae</taxon>
        <taxon>Hydrocarboniclastica</taxon>
    </lineage>
</organism>
<feature type="domain" description="Beta-ketoacyl-[acyl-carrier-protein] synthase III C-terminal" evidence="3">
    <location>
        <begin position="289"/>
        <end position="378"/>
    </location>
</feature>
<dbReference type="CDD" id="cd00830">
    <property type="entry name" value="KAS_III"/>
    <property type="match status" value="1"/>
</dbReference>
<keyword evidence="6" id="KW-1185">Reference proteome</keyword>
<sequence length="380" mass="41240">MTSAVISGTGLFTPPDTITNDELVAAFNMYVERFNSENAEAIAAGKIAALPPSSSEFIEKASGIKRRHVMDRSGIVDPNRMRPRLRARSDDEPGIQCEMAVQAAREALAQAGRSAADVDAVIVACSNLERAYPAVAVEVQDALGIDGFAYDMNVACSSATFGIQAATNAIETGQANVVLVISPEICSGHLNFRDRDSHFIFGDACTAVVVERSDRVNPGVGFDIMGMKLKTRFSNNIRNNAGFLNRSEESTVENVQNPVVAGEKLFVQQGRKVFKEVSPMVAELILAHLDQLDLKPDNIKRMWLHQANLNMNQLIARRVLGRDATLEEAPVILDEYANTSSAGSIIAFHQHKDDFAPEELGVICSFGAGYSIGSVIIRKR</sequence>
<dbReference type="Pfam" id="PF08541">
    <property type="entry name" value="ACP_syn_III_C"/>
    <property type="match status" value="1"/>
</dbReference>
<dbReference type="InterPro" id="IPR016039">
    <property type="entry name" value="Thiolase-like"/>
</dbReference>